<accession>A0A8J5G345</accession>
<evidence type="ECO:0000313" key="4">
    <source>
        <dbReference type="Proteomes" id="UP000734854"/>
    </source>
</evidence>
<evidence type="ECO:0000256" key="1">
    <source>
        <dbReference type="SAM" id="MobiDB-lite"/>
    </source>
</evidence>
<dbReference type="EMBL" id="JACMSC010000014">
    <property type="protein sequence ID" value="KAG6490629.1"/>
    <property type="molecule type" value="Genomic_DNA"/>
</dbReference>
<feature type="compositionally biased region" description="Polar residues" evidence="1">
    <location>
        <begin position="15"/>
        <end position="25"/>
    </location>
</feature>
<feature type="region of interest" description="Disordered" evidence="1">
    <location>
        <begin position="1"/>
        <end position="25"/>
    </location>
</feature>
<evidence type="ECO:0000256" key="2">
    <source>
        <dbReference type="SAM" id="Phobius"/>
    </source>
</evidence>
<keyword evidence="4" id="KW-1185">Reference proteome</keyword>
<keyword evidence="2" id="KW-0812">Transmembrane</keyword>
<organism evidence="3 4">
    <name type="scientific">Zingiber officinale</name>
    <name type="common">Ginger</name>
    <name type="synonym">Amomum zingiber</name>
    <dbReference type="NCBI Taxonomy" id="94328"/>
    <lineage>
        <taxon>Eukaryota</taxon>
        <taxon>Viridiplantae</taxon>
        <taxon>Streptophyta</taxon>
        <taxon>Embryophyta</taxon>
        <taxon>Tracheophyta</taxon>
        <taxon>Spermatophyta</taxon>
        <taxon>Magnoliopsida</taxon>
        <taxon>Liliopsida</taxon>
        <taxon>Zingiberales</taxon>
        <taxon>Zingiberaceae</taxon>
        <taxon>Zingiber</taxon>
    </lineage>
</organism>
<dbReference type="PANTHER" id="PTHR33728">
    <property type="entry name" value="CTTNBP 2 AMINO-TERMINAL-LIKE PROTEIN"/>
    <property type="match status" value="1"/>
</dbReference>
<reference evidence="3 4" key="1">
    <citation type="submission" date="2020-08" db="EMBL/GenBank/DDBJ databases">
        <title>Plant Genome Project.</title>
        <authorList>
            <person name="Zhang R.-G."/>
        </authorList>
    </citation>
    <scope>NUCLEOTIDE SEQUENCE [LARGE SCALE GENOMIC DNA]</scope>
    <source>
        <tissue evidence="3">Rhizome</tissue>
    </source>
</reference>
<sequence>MNGLGDQKPKIWIENSATGSGTSDKNAAPFRNYGSSMNSLSFGFLATAILISMFLIMAIFEHLFRSRASHTSSPLDDAIRARQEADQTQAKKNKNSQSLRRSLNRFRLLQETSSIAVDFSVLMPGQLYPTYLAQPAPLPCPREGVPWPSHHQPSFDFP</sequence>
<keyword evidence="2" id="KW-0472">Membrane</keyword>
<keyword evidence="2" id="KW-1133">Transmembrane helix</keyword>
<protein>
    <submittedName>
        <fullName evidence="3">Uncharacterized protein</fullName>
    </submittedName>
</protein>
<name>A0A8J5G345_ZINOF</name>
<dbReference type="AlphaFoldDB" id="A0A8J5G345"/>
<dbReference type="PANTHER" id="PTHR33728:SF3">
    <property type="entry name" value="MULTIDRUG RESISTANCE PROTEIN"/>
    <property type="match status" value="1"/>
</dbReference>
<dbReference type="Proteomes" id="UP000734854">
    <property type="component" value="Unassembled WGS sequence"/>
</dbReference>
<feature type="transmembrane region" description="Helical" evidence="2">
    <location>
        <begin position="40"/>
        <end position="60"/>
    </location>
</feature>
<evidence type="ECO:0000313" key="3">
    <source>
        <dbReference type="EMBL" id="KAG6490629.1"/>
    </source>
</evidence>
<gene>
    <name evidence="3" type="ORF">ZIOFF_051938</name>
</gene>
<comment type="caution">
    <text evidence="3">The sequence shown here is derived from an EMBL/GenBank/DDBJ whole genome shotgun (WGS) entry which is preliminary data.</text>
</comment>
<proteinExistence type="predicted"/>